<evidence type="ECO:0000259" key="11">
    <source>
        <dbReference type="PROSITE" id="PS51194"/>
    </source>
</evidence>
<dbReference type="PROSITE" id="PS50011">
    <property type="entry name" value="PROTEIN_KINASE_DOM"/>
    <property type="match status" value="1"/>
</dbReference>
<evidence type="ECO:0000313" key="13">
    <source>
        <dbReference type="EMBL" id="KAK8881401.1"/>
    </source>
</evidence>
<evidence type="ECO:0000313" key="14">
    <source>
        <dbReference type="Proteomes" id="UP001470230"/>
    </source>
</evidence>
<feature type="compositionally biased region" description="Acidic residues" evidence="9">
    <location>
        <begin position="820"/>
        <end position="834"/>
    </location>
</feature>
<organism evidence="13 14">
    <name type="scientific">Tritrichomonas musculus</name>
    <dbReference type="NCBI Taxonomy" id="1915356"/>
    <lineage>
        <taxon>Eukaryota</taxon>
        <taxon>Metamonada</taxon>
        <taxon>Parabasalia</taxon>
        <taxon>Tritrichomonadida</taxon>
        <taxon>Tritrichomonadidae</taxon>
        <taxon>Tritrichomonas</taxon>
    </lineage>
</organism>
<protein>
    <submittedName>
        <fullName evidence="13">Uncharacterized protein</fullName>
    </submittedName>
</protein>
<keyword evidence="2" id="KW-0963">Cytoplasm</keyword>
<dbReference type="InterPro" id="IPR011009">
    <property type="entry name" value="Kinase-like_dom_sf"/>
</dbReference>
<dbReference type="PANTHER" id="PTHR30612:SF0">
    <property type="entry name" value="CHLOROPLAST PROTEIN-TRANSPORTING ATPASE"/>
    <property type="match status" value="1"/>
</dbReference>
<evidence type="ECO:0000256" key="7">
    <source>
        <dbReference type="ARBA" id="ARBA00023010"/>
    </source>
</evidence>
<dbReference type="InterPro" id="IPR001650">
    <property type="entry name" value="Helicase_C-like"/>
</dbReference>
<dbReference type="Gene3D" id="3.40.50.300">
    <property type="entry name" value="P-loop containing nucleotide triphosphate hydrolases"/>
    <property type="match status" value="2"/>
</dbReference>
<dbReference type="InterPro" id="IPR000719">
    <property type="entry name" value="Prot_kinase_dom"/>
</dbReference>
<evidence type="ECO:0000256" key="3">
    <source>
        <dbReference type="ARBA" id="ARBA00022741"/>
    </source>
</evidence>
<keyword evidence="4" id="KW-0067">ATP-binding</keyword>
<evidence type="ECO:0000256" key="9">
    <source>
        <dbReference type="SAM" id="MobiDB-lite"/>
    </source>
</evidence>
<feature type="region of interest" description="Disordered" evidence="9">
    <location>
        <begin position="1859"/>
        <end position="1880"/>
    </location>
</feature>
<comment type="caution">
    <text evidence="13">The sequence shown here is derived from an EMBL/GenBank/DDBJ whole genome shotgun (WGS) entry which is preliminary data.</text>
</comment>
<accession>A0ABR2JRJ7</accession>
<evidence type="ECO:0000259" key="12">
    <source>
        <dbReference type="PROSITE" id="PS51196"/>
    </source>
</evidence>
<evidence type="ECO:0000256" key="2">
    <source>
        <dbReference type="ARBA" id="ARBA00022490"/>
    </source>
</evidence>
<dbReference type="SUPFAM" id="SSF52540">
    <property type="entry name" value="P-loop containing nucleoside triphosphate hydrolases"/>
    <property type="match status" value="2"/>
</dbReference>
<proteinExistence type="predicted"/>
<feature type="compositionally biased region" description="Low complexity" evidence="9">
    <location>
        <begin position="1865"/>
        <end position="1876"/>
    </location>
</feature>
<evidence type="ECO:0000259" key="10">
    <source>
        <dbReference type="PROSITE" id="PS50011"/>
    </source>
</evidence>
<evidence type="ECO:0000256" key="4">
    <source>
        <dbReference type="ARBA" id="ARBA00022840"/>
    </source>
</evidence>
<dbReference type="Pfam" id="PF07517">
    <property type="entry name" value="SecA_DEAD"/>
    <property type="match status" value="2"/>
</dbReference>
<dbReference type="InterPro" id="IPR011115">
    <property type="entry name" value="SecA_DEAD"/>
</dbReference>
<evidence type="ECO:0000256" key="5">
    <source>
        <dbReference type="ARBA" id="ARBA00022927"/>
    </source>
</evidence>
<feature type="region of interest" description="Disordered" evidence="9">
    <location>
        <begin position="1794"/>
        <end position="1817"/>
    </location>
</feature>
<sequence length="2141" mass="248671">MPILDPSLQYFLVTNDKKHKTGRNSFAFFFKYLQIASRNLHNNLSTYEASFQFKKDLRSSLSLVNDEFGCNFSNDNDFENPKIKDYYKFLFDKIQFPDKLKESRKNAGTYKLCNDQFNTKLYQPCILFSEYHSWYFTDTPIAILSINSADFSELDQENAQKVYQYIKLEIDLMSASGLTLVLCYNSQLEEDTFLYQIIQDNQFSELHINIFNKKTRNLKNFLIFMKENFYESSPLKGFIYLYSYFLKEHSQGWLQMKLVKKIPRLKAISFSLTPSKALKKVELIPTKPFPHCKTGFDNKYLRIYLSYVPVYQKRWNSSSKETFTNEITGLCNGYISPEDFLFLNKNQVNILLDDEKWRNLEYAVNFEDVHLVRPDLFVNDTLALTPMDERMHELIDEVQMKVNKELEENKNNLIKSHIKSSKNDNYMDIIPRIAFAYTYLRRKEDIGFSFRNTQIYTVIETCQSFFEKKNEMNSKNHPKGTVFQIKTGEGKSCIVCLIAAVLAIKHKTVHVVSSNIKLCNRDYLESLEFFKLLDLKPAVLLHKNELSKNDKNATDEKSSTEDNTNSKEEKSPRLEKSAKERKSSKDEKSLKDEKSSSDVKSTDDVKSVKDERYPDAYFADDLFENPLQMNFAACGLDYSNNVVKAANVIFSTFVNFECFYLHMMENCPGHIGKYFKKCSLLIDEVDSILIDEITNGTIVSREMRTNAKEVLSIVYNNYKEDIFGGRKSLKRSIEDTLNQLKEMPSCDGITEEDVKQMYKEIKLVNSEKFSNGKKYIIETFHVKNNQRIKNMMKKLVQKVQDFPSNVWQGIKEKIVGEKDSDSDEDEEEDEEEELDTSKTKEFKRIVPFDFDHKGIPEPNKEFSGFIPQFIALKERDNKEKDLLFKDLSINYLYVSHPIFALMYTKICGFTGTVGNHADKTVLSRQYQLATKKVARYMPNLRVDFPRIACSTIRERNEKIVEEVLKFHEAGNPVLVIFQDFNEIDEVEEMIKEATMNNKKKQRKNNISINIFNGKDEMLRPDLIGGAKGAISLGTNICGRGTNIICSSSYPLHVIVAYYQSNTRVMEQAFGRTARNGQVGTCRCICLKSQLCLDLDVNPNKISKEVNEVDMKADKLKQFLNYFQDKHPWIFEFDLSKQDFDSKSKIKDLKQLRRCGINVNRIIAYKYKFPMFMTCDQFFEIQAQKIMSLFNCPNCKYTWRIFQRYIREMILQSWSLMIKKLDQESQLNKKSGQRYNMTPQSSKENINMNSNDHIEITPQSSKENLNVNSNDHIEMSPLSSKENLSMNSNDHIEITPQPSKENLNVNFNDHIEMSPQSSKESLSMNSSDRIEIKSHSTSEIFHRNSTALQAAVNKQKSFEERLNEEYHILIKKIEEYLPKETPDMVSAFIYIANEKVIKKYETQILKSVGTYPKSESGTKRKPRLYSVLFGSKLSTCLHFGFRPISLYSKSGARINSQNIGDTNFIKDPELSYERKTPNNKICKLSITERIDDLFNMIFQKISSMLGERFFLRLFLRRTLAGCEFGICLDLCMTCNEEKLKNFKNLLVDKDPLFVLTIFVNSMKPVLAGILICVLVYLAKIGKDISMFVATSGGNLIVAAGKKLIEASINYLTSSVISGACDLIYGKIIDFLNDVLTKQMKNIVDENFYHIIEVLQKVVDPVDSLSDNFMENLEKATRKEFSFSDGILGDFLQTSSLLKVSLLLILCLATFIKRFVEYREAIKYEKRTKEETSKEEKKARENAAKEEERAIKNAAKYEKAYDKDIKDSKNSGEVDENKQNEFTKAIDKMVEEDQKIIFPEENSKKSPKKSSKQDEDKNDRVIDFDSEELKEIDFEKIIELKKYEIHFSEYLSFPYKEDDSLSESSEESSNSEASTGSSNKEDPISKRTYNCINIKTKKRYKKIYYDLTKIKKFFDYVSFFTSAEKHPVILPFNGYALNGINSYFLFENKMEEYLEYYYLCNYGNKRFSSLEEALIFVYGIASAMEFLIKNMNDDLLSKSLINPNNILLHNDLYPLIFAMETNEKNDRYLAPELLKKPNSSKNKATKTNVFYLGILMCIMSVDFFCDINQFLFDESSFLDIFGDKSRIVTQFGDEWKNLIIQCIDKKPDNRPSFSEICDNIESNYADSTFDSLNKYIESLKPYR</sequence>
<dbReference type="InterPro" id="IPR000185">
    <property type="entry name" value="SecA"/>
</dbReference>
<keyword evidence="7" id="KW-0811">Translocation</keyword>
<evidence type="ECO:0000256" key="6">
    <source>
        <dbReference type="ARBA" id="ARBA00022967"/>
    </source>
</evidence>
<feature type="domain" description="Protein kinase" evidence="10">
    <location>
        <begin position="1853"/>
        <end position="2127"/>
    </location>
</feature>
<evidence type="ECO:0000256" key="1">
    <source>
        <dbReference type="ARBA" id="ARBA00022448"/>
    </source>
</evidence>
<keyword evidence="1" id="KW-0813">Transport</keyword>
<feature type="region of interest" description="Disordered" evidence="9">
    <location>
        <begin position="816"/>
        <end position="838"/>
    </location>
</feature>
<dbReference type="PROSITE" id="PS51194">
    <property type="entry name" value="HELICASE_CTER"/>
    <property type="match status" value="1"/>
</dbReference>
<reference evidence="13 14" key="1">
    <citation type="submission" date="2024-04" db="EMBL/GenBank/DDBJ databases">
        <title>Tritrichomonas musculus Genome.</title>
        <authorList>
            <person name="Alves-Ferreira E."/>
            <person name="Grigg M."/>
            <person name="Lorenzi H."/>
            <person name="Galac M."/>
        </authorList>
    </citation>
    <scope>NUCLEOTIDE SEQUENCE [LARGE SCALE GENOMIC DNA]</scope>
    <source>
        <strain evidence="13 14">EAF2021</strain>
    </source>
</reference>
<dbReference type="Proteomes" id="UP001470230">
    <property type="component" value="Unassembled WGS sequence"/>
</dbReference>
<feature type="domain" description="Helicase C-terminal" evidence="11">
    <location>
        <begin position="958"/>
        <end position="1116"/>
    </location>
</feature>
<feature type="region of interest" description="Disordered" evidence="9">
    <location>
        <begin position="550"/>
        <end position="606"/>
    </location>
</feature>
<evidence type="ECO:0000256" key="8">
    <source>
        <dbReference type="ARBA" id="ARBA00023136"/>
    </source>
</evidence>
<dbReference type="InterPro" id="IPR014018">
    <property type="entry name" value="SecA_motor_DEAD"/>
</dbReference>
<dbReference type="PROSITE" id="PS51196">
    <property type="entry name" value="SECA_MOTOR_DEAD"/>
    <property type="match status" value="1"/>
</dbReference>
<keyword evidence="8" id="KW-0472">Membrane</keyword>
<dbReference type="SUPFAM" id="SSF56112">
    <property type="entry name" value="Protein kinase-like (PK-like)"/>
    <property type="match status" value="1"/>
</dbReference>
<keyword evidence="5" id="KW-0653">Protein transport</keyword>
<keyword evidence="3" id="KW-0547">Nucleotide-binding</keyword>
<dbReference type="Gene3D" id="1.10.510.10">
    <property type="entry name" value="Transferase(Phosphotransferase) domain 1"/>
    <property type="match status" value="1"/>
</dbReference>
<dbReference type="Pfam" id="PF21090">
    <property type="entry name" value="P-loop_SecA"/>
    <property type="match status" value="1"/>
</dbReference>
<feature type="region of interest" description="Disordered" evidence="9">
    <location>
        <begin position="1725"/>
        <end position="1745"/>
    </location>
</feature>
<dbReference type="InterPro" id="IPR044722">
    <property type="entry name" value="SecA_SF2_C"/>
</dbReference>
<keyword evidence="14" id="KW-1185">Reference proteome</keyword>
<gene>
    <name evidence="13" type="ORF">M9Y10_004137</name>
</gene>
<dbReference type="EMBL" id="JAPFFF010000010">
    <property type="protein sequence ID" value="KAK8881401.1"/>
    <property type="molecule type" value="Genomic_DNA"/>
</dbReference>
<dbReference type="InterPro" id="IPR027417">
    <property type="entry name" value="P-loop_NTPase"/>
</dbReference>
<dbReference type="PANTHER" id="PTHR30612">
    <property type="entry name" value="SECA INNER MEMBRANE COMPONENT OF SEC PROTEIN SECRETION SYSTEM"/>
    <property type="match status" value="1"/>
</dbReference>
<name>A0ABR2JRJ7_9EUKA</name>
<feature type="domain" description="SecA family profile" evidence="12">
    <location>
        <begin position="359"/>
        <end position="1117"/>
    </location>
</feature>
<keyword evidence="6" id="KW-1278">Translocase</keyword>